<dbReference type="GO" id="GO:0003677">
    <property type="term" value="F:DNA binding"/>
    <property type="evidence" value="ECO:0007669"/>
    <property type="project" value="UniProtKB-KW"/>
</dbReference>
<dbReference type="EMBL" id="JAGGJU010000001">
    <property type="protein sequence ID" value="MBP1849189.1"/>
    <property type="molecule type" value="Genomic_DNA"/>
</dbReference>
<dbReference type="InterPro" id="IPR000835">
    <property type="entry name" value="HTH_MarR-typ"/>
</dbReference>
<evidence type="ECO:0000313" key="6">
    <source>
        <dbReference type="EMBL" id="MBP1849189.1"/>
    </source>
</evidence>
<dbReference type="PRINTS" id="PR00598">
    <property type="entry name" value="HTHMARR"/>
</dbReference>
<keyword evidence="7" id="KW-1185">Reference proteome</keyword>
<name>A0ABS4DU31_9HYPH</name>
<organism evidence="6 7">
    <name type="scientific">Rhizobium halophytocola</name>
    <dbReference type="NCBI Taxonomy" id="735519"/>
    <lineage>
        <taxon>Bacteria</taxon>
        <taxon>Pseudomonadati</taxon>
        <taxon>Pseudomonadota</taxon>
        <taxon>Alphaproteobacteria</taxon>
        <taxon>Hyphomicrobiales</taxon>
        <taxon>Rhizobiaceae</taxon>
        <taxon>Rhizobium/Agrobacterium group</taxon>
        <taxon>Rhizobium</taxon>
    </lineage>
</organism>
<dbReference type="InterPro" id="IPR036390">
    <property type="entry name" value="WH_DNA-bd_sf"/>
</dbReference>
<evidence type="ECO:0000256" key="3">
    <source>
        <dbReference type="ARBA" id="ARBA00023163"/>
    </source>
</evidence>
<dbReference type="SMART" id="SM00347">
    <property type="entry name" value="HTH_MARR"/>
    <property type="match status" value="1"/>
</dbReference>
<evidence type="ECO:0000256" key="2">
    <source>
        <dbReference type="ARBA" id="ARBA00023125"/>
    </source>
</evidence>
<feature type="domain" description="HTH marR-type" evidence="5">
    <location>
        <begin position="31"/>
        <end position="161"/>
    </location>
</feature>
<dbReference type="Gene3D" id="1.10.10.10">
    <property type="entry name" value="Winged helix-like DNA-binding domain superfamily/Winged helix DNA-binding domain"/>
    <property type="match status" value="1"/>
</dbReference>
<accession>A0ABS4DU31</accession>
<dbReference type="Pfam" id="PF01047">
    <property type="entry name" value="MarR"/>
    <property type="match status" value="1"/>
</dbReference>
<gene>
    <name evidence="6" type="ORF">J2Z17_000606</name>
</gene>
<dbReference type="PANTHER" id="PTHR33164">
    <property type="entry name" value="TRANSCRIPTIONAL REGULATOR, MARR FAMILY"/>
    <property type="match status" value="1"/>
</dbReference>
<dbReference type="PANTHER" id="PTHR33164:SF95">
    <property type="entry name" value="TRANSCRIPTIONAL REGULATOR"/>
    <property type="match status" value="1"/>
</dbReference>
<keyword evidence="2 6" id="KW-0238">DNA-binding</keyword>
<evidence type="ECO:0000256" key="1">
    <source>
        <dbReference type="ARBA" id="ARBA00023015"/>
    </source>
</evidence>
<dbReference type="Proteomes" id="UP000759443">
    <property type="component" value="Unassembled WGS sequence"/>
</dbReference>
<dbReference type="InterPro" id="IPR039422">
    <property type="entry name" value="MarR/SlyA-like"/>
</dbReference>
<proteinExistence type="predicted"/>
<dbReference type="SUPFAM" id="SSF46785">
    <property type="entry name" value="Winged helix' DNA-binding domain"/>
    <property type="match status" value="1"/>
</dbReference>
<dbReference type="PROSITE" id="PS01117">
    <property type="entry name" value="HTH_MARR_1"/>
    <property type="match status" value="1"/>
</dbReference>
<dbReference type="InterPro" id="IPR023187">
    <property type="entry name" value="Tscrpt_reg_MarR-type_CS"/>
</dbReference>
<evidence type="ECO:0000256" key="4">
    <source>
        <dbReference type="SAM" id="MobiDB-lite"/>
    </source>
</evidence>
<dbReference type="PROSITE" id="PS50995">
    <property type="entry name" value="HTH_MARR_2"/>
    <property type="match status" value="1"/>
</dbReference>
<evidence type="ECO:0000313" key="7">
    <source>
        <dbReference type="Proteomes" id="UP000759443"/>
    </source>
</evidence>
<keyword evidence="3" id="KW-0804">Transcription</keyword>
<feature type="region of interest" description="Disordered" evidence="4">
    <location>
        <begin position="1"/>
        <end position="25"/>
    </location>
</feature>
<comment type="caution">
    <text evidence="6">The sequence shown here is derived from an EMBL/GenBank/DDBJ whole genome shotgun (WGS) entry which is preliminary data.</text>
</comment>
<sequence length="161" mass="17627">MRDDLGVVMPEDGEEEAGGEERGSADAYRVDQQIGYFLRQANQRHVALFGERMEERLTTTQWAALTKLHELGPTSQNQLGRVTAMDVATIKGVVDRLIARGYVASAPDPTDGRRLVLSVSEVGQAAIRRNLSAAMDVSDATLSPLTSGERQMLIELLKKIC</sequence>
<keyword evidence="1" id="KW-0805">Transcription regulation</keyword>
<protein>
    <submittedName>
        <fullName evidence="6">DNA-binding MarR family transcriptional regulator</fullName>
    </submittedName>
</protein>
<dbReference type="InterPro" id="IPR036388">
    <property type="entry name" value="WH-like_DNA-bd_sf"/>
</dbReference>
<reference evidence="6 7" key="1">
    <citation type="submission" date="2021-03" db="EMBL/GenBank/DDBJ databases">
        <title>Genomic Encyclopedia of Type Strains, Phase IV (KMG-IV): sequencing the most valuable type-strain genomes for metagenomic binning, comparative biology and taxonomic classification.</title>
        <authorList>
            <person name="Goeker M."/>
        </authorList>
    </citation>
    <scope>NUCLEOTIDE SEQUENCE [LARGE SCALE GENOMIC DNA]</scope>
    <source>
        <strain evidence="6 7">DSM 21600</strain>
    </source>
</reference>
<evidence type="ECO:0000259" key="5">
    <source>
        <dbReference type="PROSITE" id="PS50995"/>
    </source>
</evidence>